<sequence>MVPMHVRILHASRPIRQSSQGWIFGSVSENVLVAIIDLASTREVWDKLKSFYDATNSPQQALHILDQDKDLVREAISSDGSTVLDTTVGVDGSTALHIAATVGNTHAADHLVKNNKSLLKMKDGDGEDPLDKAYKYMHLDTIGYLLNANKIDAASQGVSVRPDIGVDLLVNAISAKNYSE</sequence>
<dbReference type="SMART" id="SM00248">
    <property type="entry name" value="ANK"/>
    <property type="match status" value="2"/>
</dbReference>
<dbReference type="InterPro" id="IPR036770">
    <property type="entry name" value="Ankyrin_rpt-contain_sf"/>
</dbReference>
<proteinExistence type="predicted"/>
<dbReference type="Gene3D" id="1.25.40.20">
    <property type="entry name" value="Ankyrin repeat-containing domain"/>
    <property type="match status" value="1"/>
</dbReference>
<dbReference type="InterPro" id="IPR002110">
    <property type="entry name" value="Ankyrin_rpt"/>
</dbReference>
<evidence type="ECO:0000256" key="1">
    <source>
        <dbReference type="PROSITE-ProRule" id="PRU00023"/>
    </source>
</evidence>
<organism evidence="2">
    <name type="scientific">Tanacetum cinerariifolium</name>
    <name type="common">Dalmatian daisy</name>
    <name type="synonym">Chrysanthemum cinerariifolium</name>
    <dbReference type="NCBI Taxonomy" id="118510"/>
    <lineage>
        <taxon>Eukaryota</taxon>
        <taxon>Viridiplantae</taxon>
        <taxon>Streptophyta</taxon>
        <taxon>Embryophyta</taxon>
        <taxon>Tracheophyta</taxon>
        <taxon>Spermatophyta</taxon>
        <taxon>Magnoliopsida</taxon>
        <taxon>eudicotyledons</taxon>
        <taxon>Gunneridae</taxon>
        <taxon>Pentapetalae</taxon>
        <taxon>asterids</taxon>
        <taxon>campanulids</taxon>
        <taxon>Asterales</taxon>
        <taxon>Asteraceae</taxon>
        <taxon>Asteroideae</taxon>
        <taxon>Anthemideae</taxon>
        <taxon>Anthemidinae</taxon>
        <taxon>Tanacetum</taxon>
    </lineage>
</organism>
<protein>
    <submittedName>
        <fullName evidence="2">Uncharacterized protein</fullName>
    </submittedName>
</protein>
<dbReference type="EMBL" id="BKCJ010008606">
    <property type="protein sequence ID" value="GEU83052.1"/>
    <property type="molecule type" value="Genomic_DNA"/>
</dbReference>
<comment type="caution">
    <text evidence="2">The sequence shown here is derived from an EMBL/GenBank/DDBJ whole genome shotgun (WGS) entry which is preliminary data.</text>
</comment>
<gene>
    <name evidence="2" type="ORF">Tci_055030</name>
</gene>
<name>A0A6L2NDA6_TANCI</name>
<dbReference type="PANTHER" id="PTHR47303:SF1">
    <property type="entry name" value="NF-KAPPA-B INHIBITOR BETA"/>
    <property type="match status" value="1"/>
</dbReference>
<reference evidence="2" key="1">
    <citation type="journal article" date="2019" name="Sci. Rep.">
        <title>Draft genome of Tanacetum cinerariifolium, the natural source of mosquito coil.</title>
        <authorList>
            <person name="Yamashiro T."/>
            <person name="Shiraishi A."/>
            <person name="Satake H."/>
            <person name="Nakayama K."/>
        </authorList>
    </citation>
    <scope>NUCLEOTIDE SEQUENCE</scope>
</reference>
<feature type="repeat" description="ANK" evidence="1">
    <location>
        <begin position="91"/>
        <end position="123"/>
    </location>
</feature>
<keyword evidence="1" id="KW-0040">ANK repeat</keyword>
<dbReference type="PROSITE" id="PS50088">
    <property type="entry name" value="ANK_REPEAT"/>
    <property type="match status" value="1"/>
</dbReference>
<evidence type="ECO:0000313" key="2">
    <source>
        <dbReference type="EMBL" id="GEU83052.1"/>
    </source>
</evidence>
<dbReference type="Pfam" id="PF12796">
    <property type="entry name" value="Ank_2"/>
    <property type="match status" value="1"/>
</dbReference>
<dbReference type="SUPFAM" id="SSF48403">
    <property type="entry name" value="Ankyrin repeat"/>
    <property type="match status" value="1"/>
</dbReference>
<dbReference type="PANTHER" id="PTHR47303">
    <property type="match status" value="1"/>
</dbReference>
<dbReference type="AlphaFoldDB" id="A0A6L2NDA6"/>
<accession>A0A6L2NDA6</accession>